<dbReference type="Proteomes" id="UP000001058">
    <property type="component" value="Unassembled WGS sequence"/>
</dbReference>
<dbReference type="Gene3D" id="1.20.1440.60">
    <property type="entry name" value="23S rRNA-intervening sequence"/>
    <property type="match status" value="1"/>
</dbReference>
<dbReference type="EMBL" id="GL379456">
    <property type="protein sequence ID" value="EFJ38940.1"/>
    <property type="molecule type" value="Genomic_DNA"/>
</dbReference>
<sequence>MDIEFDAFEVNEGEKPYNIRHRCFFFSKEILFFVKDCKYEKVYSSLFDQLVRSATSIGANVVEGKAGSSKKDWNKYLVIALKSANETKYWLCLIRDTQEVSKEKVNELIKEADELSKIIASIIINAK</sequence>
<proteinExistence type="predicted"/>
<gene>
    <name evidence="1" type="ORF">VOLCADRAFT_72165</name>
</gene>
<dbReference type="InterPro" id="IPR012657">
    <property type="entry name" value="23S_rRNA-intervening_sequence"/>
</dbReference>
<organism evidence="2">
    <name type="scientific">Volvox carteri f. nagariensis</name>
    <dbReference type="NCBI Taxonomy" id="3068"/>
    <lineage>
        <taxon>Eukaryota</taxon>
        <taxon>Viridiplantae</taxon>
        <taxon>Chlorophyta</taxon>
        <taxon>core chlorophytes</taxon>
        <taxon>Chlorophyceae</taxon>
        <taxon>CS clade</taxon>
        <taxon>Chlamydomonadales</taxon>
        <taxon>Volvocaceae</taxon>
        <taxon>Volvox</taxon>
    </lineage>
</organism>
<dbReference type="KEGG" id="vcn:VOLCADRAFT_72165"/>
<dbReference type="NCBIfam" id="TIGR02436">
    <property type="entry name" value="four helix bundle protein"/>
    <property type="match status" value="1"/>
</dbReference>
<dbReference type="Pfam" id="PF05635">
    <property type="entry name" value="23S_rRNA_IVP"/>
    <property type="match status" value="1"/>
</dbReference>
<dbReference type="InParanoid" id="D8UMW0"/>
<evidence type="ECO:0000313" key="1">
    <source>
        <dbReference type="EMBL" id="EFJ38940.1"/>
    </source>
</evidence>
<dbReference type="InterPro" id="IPR036583">
    <property type="entry name" value="23S_rRNA_IVS_sf"/>
</dbReference>
<dbReference type="PANTHER" id="PTHR38471:SF2">
    <property type="entry name" value="FOUR HELIX BUNDLE PROTEIN"/>
    <property type="match status" value="1"/>
</dbReference>
<dbReference type="PANTHER" id="PTHR38471">
    <property type="entry name" value="FOUR HELIX BUNDLE PROTEIN"/>
    <property type="match status" value="1"/>
</dbReference>
<evidence type="ECO:0000313" key="2">
    <source>
        <dbReference type="Proteomes" id="UP000001058"/>
    </source>
</evidence>
<reference evidence="1 2" key="1">
    <citation type="journal article" date="2010" name="Science">
        <title>Genomic analysis of organismal complexity in the multicellular green alga Volvox carteri.</title>
        <authorList>
            <person name="Prochnik S.E."/>
            <person name="Umen J."/>
            <person name="Nedelcu A.M."/>
            <person name="Hallmann A."/>
            <person name="Miller S.M."/>
            <person name="Nishii I."/>
            <person name="Ferris P."/>
            <person name="Kuo A."/>
            <person name="Mitros T."/>
            <person name="Fritz-Laylin L.K."/>
            <person name="Hellsten U."/>
            <person name="Chapman J."/>
            <person name="Simakov O."/>
            <person name="Rensing S.A."/>
            <person name="Terry A."/>
            <person name="Pangilinan J."/>
            <person name="Kapitonov V."/>
            <person name="Jurka J."/>
            <person name="Salamov A."/>
            <person name="Shapiro H."/>
            <person name="Schmutz J."/>
            <person name="Grimwood J."/>
            <person name="Lindquist E."/>
            <person name="Lucas S."/>
            <person name="Grigoriev I.V."/>
            <person name="Schmitt R."/>
            <person name="Kirk D."/>
            <person name="Rokhsar D.S."/>
        </authorList>
    </citation>
    <scope>NUCLEOTIDE SEQUENCE [LARGE SCALE GENOMIC DNA]</scope>
    <source>
        <strain evidence="2">f. Nagariensis / Eve</strain>
    </source>
</reference>
<name>D8UMW0_VOLCA</name>
<keyword evidence="2" id="KW-1185">Reference proteome</keyword>
<evidence type="ECO:0008006" key="3">
    <source>
        <dbReference type="Google" id="ProtNLM"/>
    </source>
</evidence>
<dbReference type="AlphaFoldDB" id="D8UMW0"/>
<protein>
    <recommendedName>
        <fullName evidence="3">Four helix bundle protein</fullName>
    </recommendedName>
</protein>
<dbReference type="SUPFAM" id="SSF158446">
    <property type="entry name" value="IVS-encoded protein-like"/>
    <property type="match status" value="1"/>
</dbReference>
<accession>D8UMW0</accession>